<dbReference type="PROSITE" id="PS00166">
    <property type="entry name" value="ENOYL_COA_HYDRATASE"/>
    <property type="match status" value="1"/>
</dbReference>
<keyword evidence="4" id="KW-1185">Reference proteome</keyword>
<dbReference type="CDD" id="cd06558">
    <property type="entry name" value="crotonase-like"/>
    <property type="match status" value="1"/>
</dbReference>
<evidence type="ECO:0000313" key="4">
    <source>
        <dbReference type="Proteomes" id="UP000181936"/>
    </source>
</evidence>
<evidence type="ECO:0000256" key="2">
    <source>
        <dbReference type="RuleBase" id="RU003707"/>
    </source>
</evidence>
<dbReference type="SUPFAM" id="SSF52096">
    <property type="entry name" value="ClpP/crotonase"/>
    <property type="match status" value="1"/>
</dbReference>
<dbReference type="PANTHER" id="PTHR11941">
    <property type="entry name" value="ENOYL-COA HYDRATASE-RELATED"/>
    <property type="match status" value="1"/>
</dbReference>
<accession>A0A1L3MSU3</accession>
<reference evidence="3 4" key="1">
    <citation type="journal article" date="2016" name="Sci. Rep.">
        <title>Complete genome sequence and transcriptomic analysis of a novel marine strain Bacillus weihaiensis reveals the mechanism of brown algae degradation.</title>
        <authorList>
            <person name="Zhu Y."/>
            <person name="Chen P."/>
            <person name="Bao Y."/>
            <person name="Men Y."/>
            <person name="Zeng Y."/>
            <person name="Yang J."/>
            <person name="Sun J."/>
            <person name="Sun Y."/>
        </authorList>
    </citation>
    <scope>NUCLEOTIDE SEQUENCE [LARGE SCALE GENOMIC DNA]</scope>
    <source>
        <strain evidence="3 4">Alg07</strain>
    </source>
</reference>
<dbReference type="STRING" id="1547283.A9C19_11695"/>
<dbReference type="Pfam" id="PF00378">
    <property type="entry name" value="ECH_1"/>
    <property type="match status" value="1"/>
</dbReference>
<comment type="similarity">
    <text evidence="1 2">Belongs to the enoyl-CoA hydratase/isomerase family.</text>
</comment>
<evidence type="ECO:0000256" key="1">
    <source>
        <dbReference type="ARBA" id="ARBA00005254"/>
    </source>
</evidence>
<gene>
    <name evidence="3" type="ORF">A9C19_11695</name>
</gene>
<dbReference type="RefSeq" id="WP_072580151.1">
    <property type="nucleotide sequence ID" value="NZ_CP016020.1"/>
</dbReference>
<dbReference type="AlphaFoldDB" id="A0A1L3MSU3"/>
<proteinExistence type="inferred from homology"/>
<dbReference type="EMBL" id="CP016020">
    <property type="protein sequence ID" value="APH05360.1"/>
    <property type="molecule type" value="Genomic_DNA"/>
</dbReference>
<evidence type="ECO:0000313" key="3">
    <source>
        <dbReference type="EMBL" id="APH05360.1"/>
    </source>
</evidence>
<evidence type="ECO:0008006" key="5">
    <source>
        <dbReference type="Google" id="ProtNLM"/>
    </source>
</evidence>
<sequence>MVGNVKKIERPNGIVELRLNRPMKYNAINYNMMDDLKRHLTELKGSVTLNALIITGEGEKAFCSGGDVELFHKLTTKEEAYAMLSKMGGILYELMLFPVPTIALINGTTLGGGCEIATACDVRIAKQGSSIGFIQGNLGLTTGWGGASMLLEKIAYHDAMAILLSSKKYNTDEAVELGFIDKVIPFNADFHEKGYEEIEKMLVNKGNVLKAYKQVSIRKWKSSDLYSRMMLEIEQCADLWTQDEHIKAVEAFLNRR</sequence>
<name>A0A1L3MSU3_9BACI</name>
<dbReference type="Proteomes" id="UP000181936">
    <property type="component" value="Chromosome"/>
</dbReference>
<dbReference type="OrthoDB" id="9775794at2"/>
<protein>
    <recommendedName>
        <fullName evidence="5">Enoyl-CoA hydratase</fullName>
    </recommendedName>
</protein>
<dbReference type="KEGG" id="bwh:A9C19_11695"/>
<dbReference type="InterPro" id="IPR029045">
    <property type="entry name" value="ClpP/crotonase-like_dom_sf"/>
</dbReference>
<dbReference type="PANTHER" id="PTHR11941:SF54">
    <property type="entry name" value="ENOYL-COA HYDRATASE, MITOCHONDRIAL"/>
    <property type="match status" value="1"/>
</dbReference>
<dbReference type="Gene3D" id="3.90.226.10">
    <property type="entry name" value="2-enoyl-CoA Hydratase, Chain A, domain 1"/>
    <property type="match status" value="1"/>
</dbReference>
<dbReference type="InterPro" id="IPR018376">
    <property type="entry name" value="Enoyl-CoA_hyd/isom_CS"/>
</dbReference>
<dbReference type="GO" id="GO:0003824">
    <property type="term" value="F:catalytic activity"/>
    <property type="evidence" value="ECO:0007669"/>
    <property type="project" value="InterPro"/>
</dbReference>
<organism evidence="3 4">
    <name type="scientific">Bacillus weihaiensis</name>
    <dbReference type="NCBI Taxonomy" id="1547283"/>
    <lineage>
        <taxon>Bacteria</taxon>
        <taxon>Bacillati</taxon>
        <taxon>Bacillota</taxon>
        <taxon>Bacilli</taxon>
        <taxon>Bacillales</taxon>
        <taxon>Bacillaceae</taxon>
        <taxon>Bacillus</taxon>
    </lineage>
</organism>
<dbReference type="GO" id="GO:0006635">
    <property type="term" value="P:fatty acid beta-oxidation"/>
    <property type="evidence" value="ECO:0007669"/>
    <property type="project" value="TreeGrafter"/>
</dbReference>
<dbReference type="InterPro" id="IPR001753">
    <property type="entry name" value="Enoyl-CoA_hydra/iso"/>
</dbReference>